<dbReference type="GO" id="GO:0008270">
    <property type="term" value="F:zinc ion binding"/>
    <property type="evidence" value="ECO:0007669"/>
    <property type="project" value="UniProtKB-KW"/>
</dbReference>
<dbReference type="InterPro" id="IPR036893">
    <property type="entry name" value="SBP_sf"/>
</dbReference>
<evidence type="ECO:0000256" key="3">
    <source>
        <dbReference type="ARBA" id="ARBA00022771"/>
    </source>
</evidence>
<feature type="compositionally biased region" description="Basic and acidic residues" evidence="10">
    <location>
        <begin position="291"/>
        <end position="300"/>
    </location>
</feature>
<dbReference type="Gramene" id="FCD_00018432-RA">
    <property type="protein sequence ID" value="FCD_00018432-RA:cds"/>
    <property type="gene ID" value="FCD_00018432"/>
</dbReference>
<evidence type="ECO:0000256" key="4">
    <source>
        <dbReference type="ARBA" id="ARBA00022833"/>
    </source>
</evidence>
<dbReference type="FunFam" id="4.10.1100.10:FF:000001">
    <property type="entry name" value="Squamosa promoter-binding-like protein 14"/>
    <property type="match status" value="1"/>
</dbReference>
<evidence type="ECO:0000256" key="10">
    <source>
        <dbReference type="SAM" id="MobiDB-lite"/>
    </source>
</evidence>
<keyword evidence="4" id="KW-0862">Zinc</keyword>
<keyword evidence="7" id="KW-0804">Transcription</keyword>
<dbReference type="AlphaFoldDB" id="A0AA88DLF3"/>
<organism evidence="12 13">
    <name type="scientific">Ficus carica</name>
    <name type="common">Common fig</name>
    <dbReference type="NCBI Taxonomy" id="3494"/>
    <lineage>
        <taxon>Eukaryota</taxon>
        <taxon>Viridiplantae</taxon>
        <taxon>Streptophyta</taxon>
        <taxon>Embryophyta</taxon>
        <taxon>Tracheophyta</taxon>
        <taxon>Spermatophyta</taxon>
        <taxon>Magnoliopsida</taxon>
        <taxon>eudicotyledons</taxon>
        <taxon>Gunneridae</taxon>
        <taxon>Pentapetalae</taxon>
        <taxon>rosids</taxon>
        <taxon>fabids</taxon>
        <taxon>Rosales</taxon>
        <taxon>Moraceae</taxon>
        <taxon>Ficeae</taxon>
        <taxon>Ficus</taxon>
    </lineage>
</organism>
<sequence>MDWDLKEFGWEPTDFDPKYDEQLELDADDDGDLVLDFTSSIRHKINAAPPDQSPEVLRFTSSTANMVDQLAEAAGSMDKPSNNKDAARGSVLVSPKRLSGTQKMSCLVDDCKADLSSCRDYHRRHRVCEQHSKTPTVIVKGEEKRFCQQCSRFHSLGEFDEVKRSCRKRLDGHNRRRRKSQPEPFYWSSKSFLSSHKGPRILHFGNPQICATATVRGMWPMETKTGSESWIYTPHKRFQVINYHQNHPPTPSYGGDKSRFLLQKHDTDTRLGGNQTNPEKFLCHPLSPPGKGREKRDNHKPVITSSDEEISLPIDSGGRALYLLSTHPTQLISSSYNNNNNNNNHNNNHLVQPEESCSFQLLDNIHNTKDKPADPPLPIYDPATSKQTNMLLRLGPDGLLEHGALQMLPISLE</sequence>
<dbReference type="PROSITE" id="PS51141">
    <property type="entry name" value="ZF_SBP"/>
    <property type="match status" value="1"/>
</dbReference>
<evidence type="ECO:0000259" key="11">
    <source>
        <dbReference type="PROSITE" id="PS51141"/>
    </source>
</evidence>
<feature type="region of interest" description="Disordered" evidence="10">
    <location>
        <begin position="270"/>
        <end position="300"/>
    </location>
</feature>
<proteinExistence type="predicted"/>
<dbReference type="GO" id="GO:0005634">
    <property type="term" value="C:nucleus"/>
    <property type="evidence" value="ECO:0007669"/>
    <property type="project" value="UniProtKB-SubCell"/>
</dbReference>
<dbReference type="PANTHER" id="PTHR31251:SF207">
    <property type="entry name" value="SQUAMOSA PROMOTER-BINDING-LIKE PROTEIN 13A-RELATED"/>
    <property type="match status" value="1"/>
</dbReference>
<keyword evidence="8" id="KW-0539">Nucleus</keyword>
<comment type="caution">
    <text evidence="12">The sequence shown here is derived from an EMBL/GenBank/DDBJ whole genome shotgun (WGS) entry which is preliminary data.</text>
</comment>
<name>A0AA88DLF3_FICCA</name>
<evidence type="ECO:0000256" key="9">
    <source>
        <dbReference type="PROSITE-ProRule" id="PRU00470"/>
    </source>
</evidence>
<evidence type="ECO:0000256" key="6">
    <source>
        <dbReference type="ARBA" id="ARBA00023125"/>
    </source>
</evidence>
<evidence type="ECO:0000256" key="8">
    <source>
        <dbReference type="ARBA" id="ARBA00023242"/>
    </source>
</evidence>
<dbReference type="Pfam" id="PF03110">
    <property type="entry name" value="SBP"/>
    <property type="match status" value="1"/>
</dbReference>
<dbReference type="SUPFAM" id="SSF103612">
    <property type="entry name" value="SBT domain"/>
    <property type="match status" value="1"/>
</dbReference>
<feature type="domain" description="SBP-type" evidence="11">
    <location>
        <begin position="103"/>
        <end position="180"/>
    </location>
</feature>
<evidence type="ECO:0000313" key="13">
    <source>
        <dbReference type="Proteomes" id="UP001187192"/>
    </source>
</evidence>
<evidence type="ECO:0000256" key="5">
    <source>
        <dbReference type="ARBA" id="ARBA00023015"/>
    </source>
</evidence>
<evidence type="ECO:0000256" key="7">
    <source>
        <dbReference type="ARBA" id="ARBA00023163"/>
    </source>
</evidence>
<gene>
    <name evidence="12" type="ORF">TIFTF001_026592</name>
</gene>
<keyword evidence="5" id="KW-0805">Transcription regulation</keyword>
<protein>
    <recommendedName>
        <fullName evidence="11">SBP-type domain-containing protein</fullName>
    </recommendedName>
</protein>
<dbReference type="PANTHER" id="PTHR31251">
    <property type="entry name" value="SQUAMOSA PROMOTER-BINDING-LIKE PROTEIN 4"/>
    <property type="match status" value="1"/>
</dbReference>
<evidence type="ECO:0000313" key="12">
    <source>
        <dbReference type="EMBL" id="GMN57489.1"/>
    </source>
</evidence>
<keyword evidence="13" id="KW-1185">Reference proteome</keyword>
<evidence type="ECO:0000256" key="2">
    <source>
        <dbReference type="ARBA" id="ARBA00022723"/>
    </source>
</evidence>
<accession>A0AA88DLF3</accession>
<dbReference type="InterPro" id="IPR044817">
    <property type="entry name" value="SBP-like"/>
</dbReference>
<evidence type="ECO:0000256" key="1">
    <source>
        <dbReference type="ARBA" id="ARBA00004123"/>
    </source>
</evidence>
<comment type="subcellular location">
    <subcellularLocation>
        <location evidence="1">Nucleus</location>
    </subcellularLocation>
</comment>
<dbReference type="EMBL" id="BTGU01000070">
    <property type="protein sequence ID" value="GMN57489.1"/>
    <property type="molecule type" value="Genomic_DNA"/>
</dbReference>
<keyword evidence="3 9" id="KW-0863">Zinc-finger</keyword>
<dbReference type="InterPro" id="IPR004333">
    <property type="entry name" value="SBP_dom"/>
</dbReference>
<keyword evidence="2" id="KW-0479">Metal-binding</keyword>
<reference evidence="12" key="1">
    <citation type="submission" date="2023-07" db="EMBL/GenBank/DDBJ databases">
        <title>draft genome sequence of fig (Ficus carica).</title>
        <authorList>
            <person name="Takahashi T."/>
            <person name="Nishimura K."/>
        </authorList>
    </citation>
    <scope>NUCLEOTIDE SEQUENCE</scope>
</reference>
<keyword evidence="6" id="KW-0238">DNA-binding</keyword>
<dbReference type="Proteomes" id="UP001187192">
    <property type="component" value="Unassembled WGS sequence"/>
</dbReference>
<dbReference type="Gene3D" id="4.10.1100.10">
    <property type="entry name" value="Transcription factor, SBP-box domain"/>
    <property type="match status" value="1"/>
</dbReference>
<dbReference type="GO" id="GO:0003677">
    <property type="term" value="F:DNA binding"/>
    <property type="evidence" value="ECO:0007669"/>
    <property type="project" value="UniProtKB-KW"/>
</dbReference>